<name>A0A348HDD7_9GAMM</name>
<dbReference type="PANTHER" id="PTHR36838">
    <property type="entry name" value="AUXIN EFFLUX CARRIER FAMILY PROTEIN"/>
    <property type="match status" value="1"/>
</dbReference>
<evidence type="ECO:0000256" key="4">
    <source>
        <dbReference type="ARBA" id="ARBA00022475"/>
    </source>
</evidence>
<dbReference type="OrthoDB" id="9810457at2"/>
<feature type="transmembrane region" description="Helical" evidence="8">
    <location>
        <begin position="129"/>
        <end position="150"/>
    </location>
</feature>
<dbReference type="RefSeq" id="WP_027705306.1">
    <property type="nucleotide sequence ID" value="NZ_AP018933.1"/>
</dbReference>
<keyword evidence="4" id="KW-1003">Cell membrane</keyword>
<protein>
    <submittedName>
        <fullName evidence="9">Predicted permeases</fullName>
    </submittedName>
</protein>
<evidence type="ECO:0000256" key="2">
    <source>
        <dbReference type="ARBA" id="ARBA00010145"/>
    </source>
</evidence>
<keyword evidence="6 8" id="KW-1133">Transmembrane helix</keyword>
<dbReference type="EMBL" id="AP018933">
    <property type="protein sequence ID" value="BBG29639.1"/>
    <property type="molecule type" value="Genomic_DNA"/>
</dbReference>
<dbReference type="Gene3D" id="1.20.1530.20">
    <property type="match status" value="1"/>
</dbReference>
<reference evidence="9 10" key="1">
    <citation type="submission" date="2018-09" db="EMBL/GenBank/DDBJ databases">
        <title>Zymobacter palmae IAM14233 (=T109) whole genome analysis.</title>
        <authorList>
            <person name="Yanase H."/>
        </authorList>
    </citation>
    <scope>NUCLEOTIDE SEQUENCE [LARGE SCALE GENOMIC DNA]</scope>
    <source>
        <strain evidence="9 10">IAM14233</strain>
    </source>
</reference>
<feature type="transmembrane region" description="Helical" evidence="8">
    <location>
        <begin position="292"/>
        <end position="312"/>
    </location>
</feature>
<feature type="transmembrane region" description="Helical" evidence="8">
    <location>
        <begin position="262"/>
        <end position="280"/>
    </location>
</feature>
<feature type="transmembrane region" description="Helical" evidence="8">
    <location>
        <begin position="64"/>
        <end position="88"/>
    </location>
</feature>
<feature type="transmembrane region" description="Helical" evidence="8">
    <location>
        <begin position="100"/>
        <end position="123"/>
    </location>
</feature>
<feature type="transmembrane region" description="Helical" evidence="8">
    <location>
        <begin position="6"/>
        <end position="23"/>
    </location>
</feature>
<dbReference type="PANTHER" id="PTHR36838:SF1">
    <property type="entry name" value="SLR1864 PROTEIN"/>
    <property type="match status" value="1"/>
</dbReference>
<feature type="transmembrane region" description="Helical" evidence="8">
    <location>
        <begin position="233"/>
        <end position="256"/>
    </location>
</feature>
<evidence type="ECO:0000256" key="1">
    <source>
        <dbReference type="ARBA" id="ARBA00004651"/>
    </source>
</evidence>
<keyword evidence="3" id="KW-0813">Transport</keyword>
<comment type="subcellular location">
    <subcellularLocation>
        <location evidence="1">Cell membrane</location>
        <topology evidence="1">Multi-pass membrane protein</topology>
    </subcellularLocation>
</comment>
<organism evidence="9 10">
    <name type="scientific">Zymobacter palmae</name>
    <dbReference type="NCBI Taxonomy" id="33074"/>
    <lineage>
        <taxon>Bacteria</taxon>
        <taxon>Pseudomonadati</taxon>
        <taxon>Pseudomonadota</taxon>
        <taxon>Gammaproteobacteria</taxon>
        <taxon>Oceanospirillales</taxon>
        <taxon>Halomonadaceae</taxon>
        <taxon>Zymobacter group</taxon>
        <taxon>Zymobacter</taxon>
    </lineage>
</organism>
<evidence type="ECO:0000256" key="7">
    <source>
        <dbReference type="ARBA" id="ARBA00023136"/>
    </source>
</evidence>
<gene>
    <name evidence="9" type="ORF">ZBT109_0866</name>
</gene>
<dbReference type="InterPro" id="IPR004776">
    <property type="entry name" value="Mem_transp_PIN-like"/>
</dbReference>
<evidence type="ECO:0000256" key="8">
    <source>
        <dbReference type="SAM" id="Phobius"/>
    </source>
</evidence>
<proteinExistence type="inferred from homology"/>
<keyword evidence="10" id="KW-1185">Reference proteome</keyword>
<keyword evidence="5 8" id="KW-0812">Transmembrane</keyword>
<evidence type="ECO:0000313" key="10">
    <source>
        <dbReference type="Proteomes" id="UP000267342"/>
    </source>
</evidence>
<sequence>MAVWQSIQSVAIIVLIIALGYVLRRRGSLADSFSGNISLLITKIALPASIFVSVLHYLKRDELASLGIGLICPFIGVGIAYLVGFLLVRLLNIPVGRRGIFINGIVNANTIFIGLPLNIALFGEASMKYFLIYYVVNTVSTWTLGAFLIANDTPQGKGQAPSLKVTLQKLLPPPLLGFIAGVLYLLSGLPLPEVLGKTLSYVGSLVTPLSLIFIGIVLSDSGLSSIRFDSDTIITLLGRFVLSPLVLAVLLTFTPFDITMKQVLVMQAATPMLAVLPVLARQAGGDVRFATNIVTTSTVLFAVVAPIVMWLLQYMA</sequence>
<dbReference type="Proteomes" id="UP000267342">
    <property type="component" value="Chromosome"/>
</dbReference>
<comment type="similarity">
    <text evidence="2">Belongs to the auxin efflux carrier (TC 2.A.69) family.</text>
</comment>
<evidence type="ECO:0000256" key="3">
    <source>
        <dbReference type="ARBA" id="ARBA00022448"/>
    </source>
</evidence>
<feature type="transmembrane region" description="Helical" evidence="8">
    <location>
        <begin position="199"/>
        <end position="221"/>
    </location>
</feature>
<dbReference type="GO" id="GO:0055085">
    <property type="term" value="P:transmembrane transport"/>
    <property type="evidence" value="ECO:0007669"/>
    <property type="project" value="InterPro"/>
</dbReference>
<evidence type="ECO:0000256" key="5">
    <source>
        <dbReference type="ARBA" id="ARBA00022692"/>
    </source>
</evidence>
<feature type="transmembrane region" description="Helical" evidence="8">
    <location>
        <begin position="170"/>
        <end position="187"/>
    </location>
</feature>
<dbReference type="AlphaFoldDB" id="A0A348HDD7"/>
<dbReference type="GO" id="GO:0005886">
    <property type="term" value="C:plasma membrane"/>
    <property type="evidence" value="ECO:0007669"/>
    <property type="project" value="UniProtKB-SubCell"/>
</dbReference>
<evidence type="ECO:0000313" key="9">
    <source>
        <dbReference type="EMBL" id="BBG29639.1"/>
    </source>
</evidence>
<dbReference type="STRING" id="1123510.GCA_000620025_02236"/>
<evidence type="ECO:0000256" key="6">
    <source>
        <dbReference type="ARBA" id="ARBA00022989"/>
    </source>
</evidence>
<keyword evidence="7 8" id="KW-0472">Membrane</keyword>
<dbReference type="Pfam" id="PF03547">
    <property type="entry name" value="Mem_trans"/>
    <property type="match status" value="1"/>
</dbReference>
<feature type="transmembrane region" description="Helical" evidence="8">
    <location>
        <begin position="35"/>
        <end position="58"/>
    </location>
</feature>
<dbReference type="InterPro" id="IPR038770">
    <property type="entry name" value="Na+/solute_symporter_sf"/>
</dbReference>
<dbReference type="KEGG" id="zpl:ZBT109_0866"/>
<accession>A0A348HDD7</accession>